<comment type="caution">
    <text evidence="3">The sequence shown here is derived from an EMBL/GenBank/DDBJ whole genome shotgun (WGS) entry which is preliminary data.</text>
</comment>
<evidence type="ECO:0000313" key="4">
    <source>
        <dbReference type="Proteomes" id="UP001469365"/>
    </source>
</evidence>
<keyword evidence="3" id="KW-0328">Glycosyltransferase</keyword>
<dbReference type="PANTHER" id="PTHR45947">
    <property type="entry name" value="SULFOQUINOVOSYL TRANSFERASE SQD2"/>
    <property type="match status" value="1"/>
</dbReference>
<evidence type="ECO:0000259" key="2">
    <source>
        <dbReference type="Pfam" id="PF13439"/>
    </source>
</evidence>
<accession>A0ABU9DFW1</accession>
<keyword evidence="4" id="KW-1185">Reference proteome</keyword>
<organism evidence="3 4">
    <name type="scientific">Paenibacillus filicis</name>
    <dbReference type="NCBI Taxonomy" id="669464"/>
    <lineage>
        <taxon>Bacteria</taxon>
        <taxon>Bacillati</taxon>
        <taxon>Bacillota</taxon>
        <taxon>Bacilli</taxon>
        <taxon>Bacillales</taxon>
        <taxon>Paenibacillaceae</taxon>
        <taxon>Paenibacillus</taxon>
    </lineage>
</organism>
<dbReference type="CDD" id="cd03801">
    <property type="entry name" value="GT4_PimA-like"/>
    <property type="match status" value="1"/>
</dbReference>
<dbReference type="Gene3D" id="3.40.50.2000">
    <property type="entry name" value="Glycogen Phosphorylase B"/>
    <property type="match status" value="2"/>
</dbReference>
<feature type="domain" description="Glycosyltransferase subfamily 4-like N-terminal" evidence="2">
    <location>
        <begin position="20"/>
        <end position="176"/>
    </location>
</feature>
<evidence type="ECO:0000259" key="1">
    <source>
        <dbReference type="Pfam" id="PF00534"/>
    </source>
</evidence>
<dbReference type="Pfam" id="PF00534">
    <property type="entry name" value="Glycos_transf_1"/>
    <property type="match status" value="1"/>
</dbReference>
<name>A0ABU9DFW1_9BACL</name>
<dbReference type="PANTHER" id="PTHR45947:SF3">
    <property type="entry name" value="SULFOQUINOVOSYL TRANSFERASE SQD2"/>
    <property type="match status" value="1"/>
</dbReference>
<dbReference type="EMBL" id="JBBPCC010000001">
    <property type="protein sequence ID" value="MEK8126948.1"/>
    <property type="molecule type" value="Genomic_DNA"/>
</dbReference>
<proteinExistence type="predicted"/>
<evidence type="ECO:0000313" key="3">
    <source>
        <dbReference type="EMBL" id="MEK8126948.1"/>
    </source>
</evidence>
<gene>
    <name evidence="3" type="ORF">WMW72_03395</name>
</gene>
<feature type="domain" description="Glycosyl transferase family 1" evidence="1">
    <location>
        <begin position="190"/>
        <end position="350"/>
    </location>
</feature>
<dbReference type="InterPro" id="IPR050194">
    <property type="entry name" value="Glycosyltransferase_grp1"/>
</dbReference>
<reference evidence="3 4" key="1">
    <citation type="submission" date="2024-04" db="EMBL/GenBank/DDBJ databases">
        <title>draft genome sequnece of Paenibacillus filicis.</title>
        <authorList>
            <person name="Kim D.-U."/>
        </authorList>
    </citation>
    <scope>NUCLEOTIDE SEQUENCE [LARGE SCALE GENOMIC DNA]</scope>
    <source>
        <strain evidence="3 4">KACC14197</strain>
    </source>
</reference>
<keyword evidence="3" id="KW-0808">Transferase</keyword>
<dbReference type="GO" id="GO:0016757">
    <property type="term" value="F:glycosyltransferase activity"/>
    <property type="evidence" value="ECO:0007669"/>
    <property type="project" value="UniProtKB-KW"/>
</dbReference>
<dbReference type="Pfam" id="PF13439">
    <property type="entry name" value="Glyco_transf_4"/>
    <property type="match status" value="1"/>
</dbReference>
<dbReference type="InterPro" id="IPR028098">
    <property type="entry name" value="Glyco_trans_4-like_N"/>
</dbReference>
<dbReference type="Proteomes" id="UP001469365">
    <property type="component" value="Unassembled WGS sequence"/>
</dbReference>
<dbReference type="InterPro" id="IPR001296">
    <property type="entry name" value="Glyco_trans_1"/>
</dbReference>
<sequence length="387" mass="43966">MTMKIMAISHPCVTDVNQQFYAELEALGHVVQLIVPSNFRTTYSADAVEVSRWPEFSGTIEQRKVGLSRSIPLHYYQSNLRPSIAAFRPDVLFVEEEPYSTSAWQAFYASRNMPMKRVVYSAQNILKPYPPPFRWMEQYVLARTDLAAVVSQDVGSVLRKKRYQGDLLPFPLGVDTGQFRPMHEEGRQLRRELGVEDRFVVGFVGRFVEEKGIRYLLEAAEQLADRPVSFLFIGKGDLLEEIRRMESRHPGLIRILDSVKHNDVHRWINTMDVLALPSLTMPNWKEQFGRVIVEAMACGVPVLGSDSGEIPVLIRETGGGWIVPERDAEQLARLVGSLMEHPEERERRAEIGLAAVSRRYSKRSLAHAFEQALLEGKADTLSGRTAR</sequence>
<dbReference type="SUPFAM" id="SSF53756">
    <property type="entry name" value="UDP-Glycosyltransferase/glycogen phosphorylase"/>
    <property type="match status" value="1"/>
</dbReference>
<protein>
    <submittedName>
        <fullName evidence="3">Glycosyltransferase</fullName>
        <ecNumber evidence="3">2.4.-.-</ecNumber>
    </submittedName>
</protein>
<dbReference type="EC" id="2.4.-.-" evidence="3"/>